<protein>
    <submittedName>
        <fullName evidence="4">D-amino acid dehydrogenase</fullName>
    </submittedName>
</protein>
<dbReference type="InterPro" id="IPR006076">
    <property type="entry name" value="FAD-dep_OxRdtase"/>
</dbReference>
<dbReference type="NCBIfam" id="NF001933">
    <property type="entry name" value="PRK00711.1"/>
    <property type="match status" value="1"/>
</dbReference>
<evidence type="ECO:0000256" key="2">
    <source>
        <dbReference type="ARBA" id="ARBA00023002"/>
    </source>
</evidence>
<accession>A0ABW8Z9V7</accession>
<dbReference type="Proteomes" id="UP001629214">
    <property type="component" value="Unassembled WGS sequence"/>
</dbReference>
<dbReference type="EMBL" id="JAQQFR010000007">
    <property type="protein sequence ID" value="MFL9879290.1"/>
    <property type="molecule type" value="Genomic_DNA"/>
</dbReference>
<evidence type="ECO:0000256" key="1">
    <source>
        <dbReference type="ARBA" id="ARBA00009410"/>
    </source>
</evidence>
<dbReference type="RefSeq" id="WP_408168288.1">
    <property type="nucleotide sequence ID" value="NZ_JAQQFR010000007.1"/>
</dbReference>
<organism evidence="4 5">
    <name type="scientific">Herbaspirillum rhizosphaerae</name>
    <dbReference type="NCBI Taxonomy" id="346179"/>
    <lineage>
        <taxon>Bacteria</taxon>
        <taxon>Pseudomonadati</taxon>
        <taxon>Pseudomonadota</taxon>
        <taxon>Betaproteobacteria</taxon>
        <taxon>Burkholderiales</taxon>
        <taxon>Oxalobacteraceae</taxon>
        <taxon>Herbaspirillum</taxon>
    </lineage>
</organism>
<comment type="caution">
    <text evidence="4">The sequence shown here is derived from an EMBL/GenBank/DDBJ whole genome shotgun (WGS) entry which is preliminary data.</text>
</comment>
<keyword evidence="2" id="KW-0560">Oxidoreductase</keyword>
<sequence length="426" mass="45501">MHICVLGAGIIGVTSAYRLLEDGHQVTLIDARPVAGGGTSMGNGAQLSYSYVAPLADPSVWTHWPHYLFSADSPLTLKPKLDPAQWRWLLKFLGACNTERVQQTTIELLQLAFYSRDELTQLHQAVPFDFSHRIAGKLVMYTDPAGLVSARKQVAFQSQYGCQQEVIDAARCLDIEPALGNASRDWAGGVYTPSEEAGDCAQFCQGLVNAMSSNAGFRFLPSTTVTQVHMKDGAIASLQTTSPAGTQSIDADAFVLALGADSAAFARQAGFSLPLYPLKGYSITVPLNDSFAQSAAPQVSITDISKKIVYARLGNRLRVAGRVELVGMDTRIPDRAINELIDGANELFPGSIRDQKAAQLSPWAGFRPATPSGVPVIGASPVKNLYLNIGQGALGWTLACGSAALLAAQIGGRKTVIDDAPFRYGR</sequence>
<gene>
    <name evidence="4" type="ORF">PQR63_12910</name>
</gene>
<dbReference type="Gene3D" id="3.30.9.10">
    <property type="entry name" value="D-Amino Acid Oxidase, subunit A, domain 2"/>
    <property type="match status" value="1"/>
</dbReference>
<evidence type="ECO:0000313" key="5">
    <source>
        <dbReference type="Proteomes" id="UP001629214"/>
    </source>
</evidence>
<dbReference type="InterPro" id="IPR036188">
    <property type="entry name" value="FAD/NAD-bd_sf"/>
</dbReference>
<evidence type="ECO:0000259" key="3">
    <source>
        <dbReference type="Pfam" id="PF01266"/>
    </source>
</evidence>
<dbReference type="Gene3D" id="3.50.50.60">
    <property type="entry name" value="FAD/NAD(P)-binding domain"/>
    <property type="match status" value="2"/>
</dbReference>
<keyword evidence="5" id="KW-1185">Reference proteome</keyword>
<comment type="similarity">
    <text evidence="1">Belongs to the DadA oxidoreductase family.</text>
</comment>
<proteinExistence type="inferred from homology"/>
<evidence type="ECO:0000313" key="4">
    <source>
        <dbReference type="EMBL" id="MFL9879290.1"/>
    </source>
</evidence>
<dbReference type="PANTHER" id="PTHR13847:SF280">
    <property type="entry name" value="D-AMINO ACID DEHYDROGENASE"/>
    <property type="match status" value="1"/>
</dbReference>
<dbReference type="Pfam" id="PF01266">
    <property type="entry name" value="DAO"/>
    <property type="match status" value="1"/>
</dbReference>
<dbReference type="PANTHER" id="PTHR13847">
    <property type="entry name" value="SARCOSINE DEHYDROGENASE-RELATED"/>
    <property type="match status" value="1"/>
</dbReference>
<dbReference type="SUPFAM" id="SSF54373">
    <property type="entry name" value="FAD-linked reductases, C-terminal domain"/>
    <property type="match status" value="1"/>
</dbReference>
<name>A0ABW8Z9V7_9BURK</name>
<feature type="domain" description="FAD dependent oxidoreductase" evidence="3">
    <location>
        <begin position="3"/>
        <end position="408"/>
    </location>
</feature>
<reference evidence="4 5" key="1">
    <citation type="journal article" date="2024" name="Chem. Sci.">
        <title>Discovery of megapolipeptins by genome mining of a Burkholderiales bacteria collection.</title>
        <authorList>
            <person name="Paulo B.S."/>
            <person name="Recchia M.J.J."/>
            <person name="Lee S."/>
            <person name="Fergusson C.H."/>
            <person name="Romanowski S.B."/>
            <person name="Hernandez A."/>
            <person name="Krull N."/>
            <person name="Liu D.Y."/>
            <person name="Cavanagh H."/>
            <person name="Bos A."/>
            <person name="Gray C.A."/>
            <person name="Murphy B.T."/>
            <person name="Linington R.G."/>
            <person name="Eustaquio A.S."/>
        </authorList>
    </citation>
    <scope>NUCLEOTIDE SEQUENCE [LARGE SCALE GENOMIC DNA]</scope>
    <source>
        <strain evidence="4 5">RL21-008-BIB-B</strain>
    </source>
</reference>
<dbReference type="SUPFAM" id="SSF51905">
    <property type="entry name" value="FAD/NAD(P)-binding domain"/>
    <property type="match status" value="1"/>
</dbReference>